<keyword evidence="2 4" id="KW-0560">Oxidoreductase</keyword>
<dbReference type="PANTHER" id="PTHR30004">
    <property type="entry name" value="4-HYDROXYTHREONINE-4-PHOSPHATE DEHYDROGENASE"/>
    <property type="match status" value="1"/>
</dbReference>
<evidence type="ECO:0000313" key="5">
    <source>
        <dbReference type="Proteomes" id="UP001225316"/>
    </source>
</evidence>
<evidence type="ECO:0000313" key="4">
    <source>
        <dbReference type="EMBL" id="MDQ8208448.1"/>
    </source>
</evidence>
<evidence type="ECO:0000256" key="3">
    <source>
        <dbReference type="ARBA" id="ARBA00023027"/>
    </source>
</evidence>
<dbReference type="EC" id="1.1.1.262" evidence="4"/>
<reference evidence="4 5" key="1">
    <citation type="submission" date="2023-04" db="EMBL/GenBank/DDBJ databases">
        <title>A novel bacteria isolated from coastal sediment.</title>
        <authorList>
            <person name="Liu X.-J."/>
            <person name="Du Z.-J."/>
        </authorList>
    </citation>
    <scope>NUCLEOTIDE SEQUENCE [LARGE SCALE GENOMIC DNA]</scope>
    <source>
        <strain evidence="4 5">SDUM461003</strain>
    </source>
</reference>
<name>A0ABU1AWC7_9BACT</name>
<accession>A0ABU1AWC7</accession>
<dbReference type="Pfam" id="PF04166">
    <property type="entry name" value="PdxA"/>
    <property type="match status" value="1"/>
</dbReference>
<dbReference type="Gene3D" id="3.40.718.10">
    <property type="entry name" value="Isopropylmalate Dehydrogenase"/>
    <property type="match status" value="1"/>
</dbReference>
<sequence length="317" mass="33121">MIKSASSLPLAITCGDPAGVGPEVIAAALAADPLSGSDCVVIGPADWGAALSAQLGLDFEPVSTGDDDDYVHAVHVGKPSLAGARLALAAMEQAAEGCREGRFRGVVTGPVSKHWLQEVGFQFPGQTEFFANAWGGDPTMAFVGRELRVILATWHIPLREVSDALDAICLEKAVRRAHALARQLGVSEPRIGVCGLNPHAGEGGILGTEELEVLDPALDRLRETMPGLSKCLPGDTVFYRQRQGDFDVVVAAYHDQALAAVKTLEFDAAVNLTLGLPYVRTSPDHGTAFDLAGKGQANSASFAAALSVARDLTGSLT</sequence>
<organism evidence="4 5">
    <name type="scientific">Thalassobacterium maritimum</name>
    <dbReference type="NCBI Taxonomy" id="3041265"/>
    <lineage>
        <taxon>Bacteria</taxon>
        <taxon>Pseudomonadati</taxon>
        <taxon>Verrucomicrobiota</taxon>
        <taxon>Opitutia</taxon>
        <taxon>Puniceicoccales</taxon>
        <taxon>Coraliomargaritaceae</taxon>
        <taxon>Thalassobacterium</taxon>
    </lineage>
</organism>
<protein>
    <submittedName>
        <fullName evidence="4">4-hydroxythreonine-4-phosphate dehydrogenase PdxA</fullName>
        <ecNumber evidence="4">1.1.1.262</ecNumber>
    </submittedName>
</protein>
<keyword evidence="5" id="KW-1185">Reference proteome</keyword>
<dbReference type="PANTHER" id="PTHR30004:SF6">
    <property type="entry name" value="D-THREONATE 4-PHOSPHATE DEHYDROGENASE"/>
    <property type="match status" value="1"/>
</dbReference>
<dbReference type="Proteomes" id="UP001225316">
    <property type="component" value="Unassembled WGS sequence"/>
</dbReference>
<dbReference type="RefSeq" id="WP_308951037.1">
    <property type="nucleotide sequence ID" value="NZ_JARXHW010000031.1"/>
</dbReference>
<dbReference type="NCBIfam" id="TIGR00557">
    <property type="entry name" value="pdxA"/>
    <property type="match status" value="1"/>
</dbReference>
<dbReference type="GO" id="GO:0050570">
    <property type="term" value="F:4-hydroxythreonine-4-phosphate dehydrogenase activity"/>
    <property type="evidence" value="ECO:0007669"/>
    <property type="project" value="UniProtKB-EC"/>
</dbReference>
<dbReference type="SUPFAM" id="SSF53659">
    <property type="entry name" value="Isocitrate/Isopropylmalate dehydrogenase-like"/>
    <property type="match status" value="1"/>
</dbReference>
<evidence type="ECO:0000256" key="2">
    <source>
        <dbReference type="ARBA" id="ARBA00023002"/>
    </source>
</evidence>
<evidence type="ECO:0000256" key="1">
    <source>
        <dbReference type="ARBA" id="ARBA00022723"/>
    </source>
</evidence>
<keyword evidence="1" id="KW-0479">Metal-binding</keyword>
<dbReference type="EMBL" id="JARXHW010000031">
    <property type="protein sequence ID" value="MDQ8208448.1"/>
    <property type="molecule type" value="Genomic_DNA"/>
</dbReference>
<proteinExistence type="predicted"/>
<dbReference type="InterPro" id="IPR005255">
    <property type="entry name" value="PdxA_fam"/>
</dbReference>
<keyword evidence="3" id="KW-0520">NAD</keyword>
<gene>
    <name evidence="4" type="primary">pdxA</name>
    <name evidence="4" type="ORF">QEH52_13070</name>
</gene>
<comment type="caution">
    <text evidence="4">The sequence shown here is derived from an EMBL/GenBank/DDBJ whole genome shotgun (WGS) entry which is preliminary data.</text>
</comment>